<keyword evidence="3" id="KW-0677">Repeat</keyword>
<dbReference type="GO" id="GO:0051539">
    <property type="term" value="F:4 iron, 4 sulfur cluster binding"/>
    <property type="evidence" value="ECO:0007669"/>
    <property type="project" value="UniProtKB-UniRule"/>
</dbReference>
<dbReference type="PIRSF" id="PIRSF000139">
    <property type="entry name" value="Glc_ox_4Fe-4S"/>
    <property type="match status" value="1"/>
</dbReference>
<proteinExistence type="predicted"/>
<reference evidence="8 9" key="1">
    <citation type="journal article" date="2017" name="ISME J.">
        <title>Energy and carbon metabolisms in a deep terrestrial subsurface fluid microbial community.</title>
        <authorList>
            <person name="Momper L."/>
            <person name="Jungbluth S.P."/>
            <person name="Lee M.D."/>
            <person name="Amend J.P."/>
        </authorList>
    </citation>
    <scope>NUCLEOTIDE SEQUENCE [LARGE SCALE GENOMIC DNA]</scope>
    <source>
        <strain evidence="8">SURF_5</strain>
    </source>
</reference>
<keyword evidence="6" id="KW-0813">Transport</keyword>
<feature type="domain" description="4Fe-4S ferredoxin-type" evidence="7">
    <location>
        <begin position="11"/>
        <end position="40"/>
    </location>
</feature>
<comment type="function">
    <text evidence="6">Component of a complex that catalyzes the oxidation of glycolate to glyoxylate.</text>
</comment>
<evidence type="ECO:0000313" key="8">
    <source>
        <dbReference type="EMBL" id="RJP23922.1"/>
    </source>
</evidence>
<dbReference type="Gene3D" id="1.10.1060.10">
    <property type="entry name" value="Alpha-helical ferredoxin"/>
    <property type="match status" value="1"/>
</dbReference>
<comment type="cofactor">
    <cofactor evidence="6">
        <name>[4Fe-4S] cluster</name>
        <dbReference type="ChEBI" id="CHEBI:49883"/>
    </cofactor>
    <text evidence="6">Binds 2 [4Fe-4S] clusters.</text>
</comment>
<sequence length="434" mass="47617">MVGEPKYSELDKLSGEIARCGRCGFCQSVCPVYQVTAHEEGVARGRNMFAKELIEGHVAISVKNEGFFKECLLCRACVEICFSAVKTDEIVLAGRRASNRIRGVSSLHRYVLNYLLTDHGRLGRAIRLASFGRTAGAVRLAQALDIFGWYGGKFRRADEFLGQMPRRFLRERLKKRRRSAIGTTAKATLREAFFFIGCGTNFMFPEVGESTINFLQKIGYEVTILANSCCGLPAHAHGAADTVERLAEANIRLLSESEGPIVTDCSSCASFMKRYPEILSAGGAGGSLIERAQAMSGRVRDVTEILSASSLAPTMEPAGEALRVTFHDPCHLSRHQKLSQAAREALRLLPGIEFIEMKEADWCCGGAGAFSVEYPDLSLQILERKVRNIEESGARIVATTCPACMMQLQSGLRQSGAAARRLVQVKHLVELARD</sequence>
<protein>
    <recommendedName>
        <fullName evidence="6">Glycolate oxidase iron-sulfur subunit</fullName>
        <ecNumber evidence="6">1.1.99.14</ecNumber>
    </recommendedName>
</protein>
<dbReference type="InterPro" id="IPR012257">
    <property type="entry name" value="Glc_ox_4Fe-4S"/>
</dbReference>
<dbReference type="SUPFAM" id="SSF46548">
    <property type="entry name" value="alpha-helical ferredoxin"/>
    <property type="match status" value="1"/>
</dbReference>
<dbReference type="AlphaFoldDB" id="A0A3A4NY83"/>
<dbReference type="PROSITE" id="PS51379">
    <property type="entry name" value="4FE4S_FER_2"/>
    <property type="match status" value="1"/>
</dbReference>
<dbReference type="InterPro" id="IPR004017">
    <property type="entry name" value="Cys_rich_dom"/>
</dbReference>
<keyword evidence="4 6" id="KW-0408">Iron</keyword>
<evidence type="ECO:0000256" key="5">
    <source>
        <dbReference type="ARBA" id="ARBA00023014"/>
    </source>
</evidence>
<comment type="caution">
    <text evidence="8">The sequence shown here is derived from an EMBL/GenBank/DDBJ whole genome shotgun (WGS) entry which is preliminary data.</text>
</comment>
<name>A0A3A4NY83_ABYX5</name>
<keyword evidence="2 6" id="KW-0479">Metal-binding</keyword>
<comment type="catalytic activity">
    <reaction evidence="6">
        <text>(R)-lactate + A = pyruvate + AH2</text>
        <dbReference type="Rhea" id="RHEA:15089"/>
        <dbReference type="ChEBI" id="CHEBI:13193"/>
        <dbReference type="ChEBI" id="CHEBI:15361"/>
        <dbReference type="ChEBI" id="CHEBI:16004"/>
        <dbReference type="ChEBI" id="CHEBI:17499"/>
    </reaction>
</comment>
<comment type="catalytic activity">
    <reaction evidence="6">
        <text>glycolate + A = glyoxylate + AH2</text>
        <dbReference type="Rhea" id="RHEA:21264"/>
        <dbReference type="ChEBI" id="CHEBI:13193"/>
        <dbReference type="ChEBI" id="CHEBI:17499"/>
        <dbReference type="ChEBI" id="CHEBI:29805"/>
        <dbReference type="ChEBI" id="CHEBI:36655"/>
        <dbReference type="EC" id="1.1.99.14"/>
    </reaction>
</comment>
<dbReference type="PROSITE" id="PS00198">
    <property type="entry name" value="4FE4S_FER_1"/>
    <property type="match status" value="1"/>
</dbReference>
<evidence type="ECO:0000256" key="4">
    <source>
        <dbReference type="ARBA" id="ARBA00023004"/>
    </source>
</evidence>
<evidence type="ECO:0000313" key="9">
    <source>
        <dbReference type="Proteomes" id="UP000265882"/>
    </source>
</evidence>
<dbReference type="PANTHER" id="PTHR32479">
    <property type="entry name" value="GLYCOLATE OXIDASE IRON-SULFUR SUBUNIT"/>
    <property type="match status" value="1"/>
</dbReference>
<accession>A0A3A4NY83</accession>
<gene>
    <name evidence="8" type="ORF">C4520_05625</name>
</gene>
<evidence type="ECO:0000256" key="2">
    <source>
        <dbReference type="ARBA" id="ARBA00022723"/>
    </source>
</evidence>
<dbReference type="GO" id="GO:0019154">
    <property type="term" value="F:glycolate dehydrogenase activity"/>
    <property type="evidence" value="ECO:0007669"/>
    <property type="project" value="UniProtKB-EC"/>
</dbReference>
<dbReference type="InterPro" id="IPR009051">
    <property type="entry name" value="Helical_ferredxn"/>
</dbReference>
<dbReference type="Pfam" id="PF02754">
    <property type="entry name" value="CCG"/>
    <property type="match status" value="2"/>
</dbReference>
<dbReference type="InterPro" id="IPR017900">
    <property type="entry name" value="4Fe4S_Fe_S_CS"/>
</dbReference>
<keyword evidence="5 6" id="KW-0411">Iron-sulfur</keyword>
<dbReference type="EMBL" id="QZKU01000042">
    <property type="protein sequence ID" value="RJP23922.1"/>
    <property type="molecule type" value="Genomic_DNA"/>
</dbReference>
<dbReference type="Pfam" id="PF13183">
    <property type="entry name" value="Fer4_8"/>
    <property type="match status" value="1"/>
</dbReference>
<keyword evidence="1 6" id="KW-0004">4Fe-4S</keyword>
<organism evidence="8 9">
    <name type="scientific">Abyssobacteria bacterium (strain SURF_5)</name>
    <dbReference type="NCBI Taxonomy" id="2093360"/>
    <lineage>
        <taxon>Bacteria</taxon>
        <taxon>Pseudomonadati</taxon>
        <taxon>Candidatus Hydrogenedentota</taxon>
        <taxon>Candidatus Abyssobacteria</taxon>
    </lineage>
</organism>
<keyword evidence="6" id="KW-0249">Electron transport</keyword>
<dbReference type="PANTHER" id="PTHR32479:SF17">
    <property type="entry name" value="GLYCOLATE OXIDASE IRON-SULFUR SUBUNIT"/>
    <property type="match status" value="1"/>
</dbReference>
<dbReference type="InterPro" id="IPR017896">
    <property type="entry name" value="4Fe4S_Fe-S-bd"/>
</dbReference>
<dbReference type="EC" id="1.1.99.14" evidence="6"/>
<evidence type="ECO:0000256" key="1">
    <source>
        <dbReference type="ARBA" id="ARBA00022485"/>
    </source>
</evidence>
<evidence type="ECO:0000256" key="3">
    <source>
        <dbReference type="ARBA" id="ARBA00022737"/>
    </source>
</evidence>
<evidence type="ECO:0000259" key="7">
    <source>
        <dbReference type="PROSITE" id="PS51379"/>
    </source>
</evidence>
<dbReference type="GO" id="GO:0046872">
    <property type="term" value="F:metal ion binding"/>
    <property type="evidence" value="ECO:0007669"/>
    <property type="project" value="UniProtKB-UniRule"/>
</dbReference>
<evidence type="ECO:0000256" key="6">
    <source>
        <dbReference type="PIRNR" id="PIRNR000139"/>
    </source>
</evidence>
<dbReference type="Proteomes" id="UP000265882">
    <property type="component" value="Unassembled WGS sequence"/>
</dbReference>